<dbReference type="Gene3D" id="3.30.1070.10">
    <property type="entry name" value="Cell division topological specificity factor MinE"/>
    <property type="match status" value="1"/>
</dbReference>
<comment type="caution">
    <text evidence="6">The sequence shown here is derived from an EMBL/GenBank/DDBJ whole genome shotgun (WGS) entry which is preliminary data.</text>
</comment>
<keyword evidence="4" id="KW-0131">Cell cycle</keyword>
<comment type="function">
    <text evidence="3 4">Prevents the cell division inhibition by proteins MinC and MinD at internal division sites while permitting inhibition at polar sites. This ensures cell division at the proper site by restricting the formation of a division septum at the midpoint of the long axis of the cell.</text>
</comment>
<evidence type="ECO:0000313" key="6">
    <source>
        <dbReference type="EMBL" id="MEX1661919.1"/>
    </source>
</evidence>
<sequence length="97" mass="11163">MSLFGFSLKPRRPKSAQTAKDRLQILLAHERGSGSQEPDYLPAMQNDILAVIRKYMKIEDDEVDIRMERRDDISSLEINIEMPTQQKDTTAAKARSR</sequence>
<dbReference type="Pfam" id="PF03776">
    <property type="entry name" value="MinE"/>
    <property type="match status" value="1"/>
</dbReference>
<keyword evidence="7" id="KW-1185">Reference proteome</keyword>
<dbReference type="NCBIfam" id="TIGR01215">
    <property type="entry name" value="minE"/>
    <property type="match status" value="1"/>
</dbReference>
<evidence type="ECO:0000256" key="1">
    <source>
        <dbReference type="ARBA" id="ARBA00008168"/>
    </source>
</evidence>
<dbReference type="Proteomes" id="UP001557465">
    <property type="component" value="Unassembled WGS sequence"/>
</dbReference>
<reference evidence="6 7" key="1">
    <citation type="journal article" date="2011" name="Int. J. Syst. Evol. Microbiol.">
        <title>Zhongshania antarctica gen. nov., sp. nov. and Zhongshania guokunii sp. nov., gammaproteobacteria respectively isolated from coastal attached (fast) ice and surface seawater of the Antarctic.</title>
        <authorList>
            <person name="Li H.J."/>
            <person name="Zhang X.Y."/>
            <person name="Chen C.X."/>
            <person name="Zhang Y.J."/>
            <person name="Gao Z.M."/>
            <person name="Yu Y."/>
            <person name="Chen X.L."/>
            <person name="Chen B."/>
            <person name="Zhang Y.Z."/>
        </authorList>
    </citation>
    <scope>NUCLEOTIDE SEQUENCE [LARGE SCALE GENOMIC DNA]</scope>
    <source>
        <strain evidence="6 7">15-R06ZXC-3</strain>
    </source>
</reference>
<evidence type="ECO:0000256" key="2">
    <source>
        <dbReference type="ARBA" id="ARBA00020112"/>
    </source>
</evidence>
<dbReference type="EMBL" id="JBFRYC010000004">
    <property type="protein sequence ID" value="MEX1661919.1"/>
    <property type="molecule type" value="Genomic_DNA"/>
</dbReference>
<feature type="region of interest" description="Disordered" evidence="5">
    <location>
        <begin position="76"/>
        <end position="97"/>
    </location>
</feature>
<accession>A0ABV3TKR3</accession>
<evidence type="ECO:0000256" key="3">
    <source>
        <dbReference type="ARBA" id="ARBA00025265"/>
    </source>
</evidence>
<organism evidence="6 7">
    <name type="scientific">Thioclava arctica</name>
    <dbReference type="NCBI Taxonomy" id="3238301"/>
    <lineage>
        <taxon>Bacteria</taxon>
        <taxon>Pseudomonadati</taxon>
        <taxon>Pseudomonadota</taxon>
        <taxon>Alphaproteobacteria</taxon>
        <taxon>Rhodobacterales</taxon>
        <taxon>Paracoccaceae</taxon>
        <taxon>Thioclava</taxon>
    </lineage>
</organism>
<evidence type="ECO:0000313" key="7">
    <source>
        <dbReference type="Proteomes" id="UP001557465"/>
    </source>
</evidence>
<evidence type="ECO:0000256" key="4">
    <source>
        <dbReference type="HAMAP-Rule" id="MF_00262"/>
    </source>
</evidence>
<gene>
    <name evidence="4 6" type="primary">minE</name>
    <name evidence="6" type="ORF">AB4874_09695</name>
</gene>
<dbReference type="InterPro" id="IPR036707">
    <property type="entry name" value="MinE_sf"/>
</dbReference>
<dbReference type="RefSeq" id="WP_368391834.1">
    <property type="nucleotide sequence ID" value="NZ_JBFRYC010000004.1"/>
</dbReference>
<protein>
    <recommendedName>
        <fullName evidence="2 4">Cell division topological specificity factor</fullName>
    </recommendedName>
</protein>
<dbReference type="SUPFAM" id="SSF55229">
    <property type="entry name" value="Cell division protein MinE topological specificity domain"/>
    <property type="match status" value="1"/>
</dbReference>
<dbReference type="NCBIfam" id="NF001422">
    <property type="entry name" value="PRK00296.1"/>
    <property type="match status" value="1"/>
</dbReference>
<comment type="similarity">
    <text evidence="1 4">Belongs to the MinE family.</text>
</comment>
<dbReference type="InterPro" id="IPR005527">
    <property type="entry name" value="MinE"/>
</dbReference>
<keyword evidence="4 6" id="KW-0132">Cell division</keyword>
<dbReference type="HAMAP" id="MF_00262">
    <property type="entry name" value="MinE"/>
    <property type="match status" value="1"/>
</dbReference>
<name>A0ABV3TKR3_9RHOB</name>
<proteinExistence type="inferred from homology"/>
<dbReference type="GO" id="GO:0051301">
    <property type="term" value="P:cell division"/>
    <property type="evidence" value="ECO:0007669"/>
    <property type="project" value="UniProtKB-KW"/>
</dbReference>
<evidence type="ECO:0000256" key="5">
    <source>
        <dbReference type="SAM" id="MobiDB-lite"/>
    </source>
</evidence>